<protein>
    <submittedName>
        <fullName evidence="2">Uracil-DNA glycosylase</fullName>
    </submittedName>
</protein>
<dbReference type="AlphaFoldDB" id="Q2SKS7"/>
<evidence type="ECO:0000259" key="1">
    <source>
        <dbReference type="SMART" id="SM00986"/>
    </source>
</evidence>
<dbReference type="STRING" id="349521.HCH_01912"/>
<evidence type="ECO:0000313" key="2">
    <source>
        <dbReference type="EMBL" id="ABC28747.1"/>
    </source>
</evidence>
<dbReference type="Pfam" id="PF03167">
    <property type="entry name" value="UDG"/>
    <property type="match status" value="1"/>
</dbReference>
<organism evidence="2 3">
    <name type="scientific">Hahella chejuensis (strain KCTC 2396)</name>
    <dbReference type="NCBI Taxonomy" id="349521"/>
    <lineage>
        <taxon>Bacteria</taxon>
        <taxon>Pseudomonadati</taxon>
        <taxon>Pseudomonadota</taxon>
        <taxon>Gammaproteobacteria</taxon>
        <taxon>Oceanospirillales</taxon>
        <taxon>Hahellaceae</taxon>
        <taxon>Hahella</taxon>
    </lineage>
</organism>
<dbReference type="InterPro" id="IPR036895">
    <property type="entry name" value="Uracil-DNA_glycosylase-like_sf"/>
</dbReference>
<keyword evidence="3" id="KW-1185">Reference proteome</keyword>
<dbReference type="RefSeq" id="WP_011395818.1">
    <property type="nucleotide sequence ID" value="NC_007645.1"/>
</dbReference>
<dbReference type="InterPro" id="IPR005122">
    <property type="entry name" value="Uracil-DNA_glycosylase-like"/>
</dbReference>
<dbReference type="Gene3D" id="3.40.470.10">
    <property type="entry name" value="Uracil-DNA glycosylase-like domain"/>
    <property type="match status" value="1"/>
</dbReference>
<reference evidence="2 3" key="1">
    <citation type="journal article" date="2005" name="Nucleic Acids Res.">
        <title>Genomic blueprint of Hahella chejuensis, a marine microbe producing an algicidal agent.</title>
        <authorList>
            <person name="Jeong H."/>
            <person name="Yim J.H."/>
            <person name="Lee C."/>
            <person name="Choi S.-H."/>
            <person name="Park Y.K."/>
            <person name="Yoon S.H."/>
            <person name="Hur C.-G."/>
            <person name="Kang H.-Y."/>
            <person name="Kim D."/>
            <person name="Lee H.H."/>
            <person name="Park K.H."/>
            <person name="Park S.-H."/>
            <person name="Park H.-S."/>
            <person name="Lee H.K."/>
            <person name="Oh T.K."/>
            <person name="Kim J.F."/>
        </authorList>
    </citation>
    <scope>NUCLEOTIDE SEQUENCE [LARGE SCALE GENOMIC DNA]</scope>
    <source>
        <strain evidence="2 3">KCTC 2396</strain>
    </source>
</reference>
<evidence type="ECO:0000313" key="3">
    <source>
        <dbReference type="Proteomes" id="UP000000238"/>
    </source>
</evidence>
<dbReference type="SMART" id="SM00986">
    <property type="entry name" value="UDG"/>
    <property type="match status" value="1"/>
</dbReference>
<sequence>MIRFADNETIFTPETMTQRRIDTTDSDNELSRLLQDVRACRLCEQHLEPNPIVKAGSTARLMIIGQAPGTRVHATGIPWNDPSGDRLRAWLGLDKETFYDTRRIAIMPMGFCYPGKGRSGDLPPRKECYEHWHHKILARLPRLEVFLLVGLYAQQAYLPNAYKSLSENVKHWRDWYPRLIPLPHPSPRNTLWLKQRPWFEEEVIPQVRNHVHDLLINQADK</sequence>
<dbReference type="eggNOG" id="COG1573">
    <property type="taxonomic scope" value="Bacteria"/>
</dbReference>
<dbReference type="PANTHER" id="PTHR42160:SF1">
    <property type="entry name" value="URACIL-DNA GLYCOSYLASE SUPERFAMILY PROTEIN"/>
    <property type="match status" value="1"/>
</dbReference>
<proteinExistence type="predicted"/>
<dbReference type="InterPro" id="IPR047124">
    <property type="entry name" value="HI_0220.2"/>
</dbReference>
<feature type="domain" description="Uracil-DNA glycosylase-like" evidence="1">
    <location>
        <begin position="52"/>
        <end position="208"/>
    </location>
</feature>
<dbReference type="SMART" id="SM00987">
    <property type="entry name" value="UreE_C"/>
    <property type="match status" value="1"/>
</dbReference>
<accession>Q2SKS7</accession>
<dbReference type="PANTHER" id="PTHR42160">
    <property type="entry name" value="URACIL-DNA GLYCOSYLASE SUPERFAMILY PROTEIN"/>
    <property type="match status" value="1"/>
</dbReference>
<dbReference type="HOGENOM" id="CLU_075800_0_0_6"/>
<gene>
    <name evidence="2" type="ordered locus">HCH_01912</name>
</gene>
<dbReference type="CDD" id="cd10033">
    <property type="entry name" value="UDG_like"/>
    <property type="match status" value="1"/>
</dbReference>
<name>Q2SKS7_HAHCH</name>
<dbReference type="KEGG" id="hch:HCH_01912"/>
<dbReference type="SUPFAM" id="SSF52141">
    <property type="entry name" value="Uracil-DNA glycosylase-like"/>
    <property type="match status" value="1"/>
</dbReference>
<dbReference type="EMBL" id="CP000155">
    <property type="protein sequence ID" value="ABC28747.1"/>
    <property type="molecule type" value="Genomic_DNA"/>
</dbReference>
<dbReference type="Proteomes" id="UP000000238">
    <property type="component" value="Chromosome"/>
</dbReference>